<proteinExistence type="predicted"/>
<comment type="caution">
    <text evidence="2">The sequence shown here is derived from an EMBL/GenBank/DDBJ whole genome shotgun (WGS) entry which is preliminary data.</text>
</comment>
<dbReference type="EMBL" id="MZGX01000054">
    <property type="protein sequence ID" value="OPX41858.1"/>
    <property type="molecule type" value="Genomic_DNA"/>
</dbReference>
<organism evidence="2 3">
    <name type="scientific">Ruminiclostridium hungatei</name>
    <name type="common">Clostridium hungatei</name>
    <dbReference type="NCBI Taxonomy" id="48256"/>
    <lineage>
        <taxon>Bacteria</taxon>
        <taxon>Bacillati</taxon>
        <taxon>Bacillota</taxon>
        <taxon>Clostridia</taxon>
        <taxon>Eubacteriales</taxon>
        <taxon>Oscillospiraceae</taxon>
        <taxon>Ruminiclostridium</taxon>
    </lineage>
</organism>
<evidence type="ECO:0000313" key="2">
    <source>
        <dbReference type="EMBL" id="OPX41858.1"/>
    </source>
</evidence>
<reference evidence="2 3" key="1">
    <citation type="submission" date="2017-03" db="EMBL/GenBank/DDBJ databases">
        <title>Genome sequence of Clostridium hungatei DSM 14427.</title>
        <authorList>
            <person name="Poehlein A."/>
            <person name="Daniel R."/>
        </authorList>
    </citation>
    <scope>NUCLEOTIDE SEQUENCE [LARGE SCALE GENOMIC DNA]</scope>
    <source>
        <strain evidence="2 3">DSM 14427</strain>
    </source>
</reference>
<dbReference type="AlphaFoldDB" id="A0A1V4SDD7"/>
<feature type="compositionally biased region" description="Low complexity" evidence="1">
    <location>
        <begin position="40"/>
        <end position="58"/>
    </location>
</feature>
<keyword evidence="3" id="KW-1185">Reference proteome</keyword>
<name>A0A1V4SDD7_RUMHU</name>
<gene>
    <name evidence="2" type="ORF">CLHUN_42730</name>
</gene>
<feature type="compositionally biased region" description="Polar residues" evidence="1">
    <location>
        <begin position="29"/>
        <end position="39"/>
    </location>
</feature>
<sequence length="471" mass="51694">MKPLEGPVNSVGGMIEQVTDQATGVVDNAEQSAMSSMGNGSKLLSGFAGSSGSQSGQAGNAGDGKGQEKNSGKGGQEGGKSQGGGDFLGLLKSGVHTRLMTFGLMNIKRLGAKVIAAGAAKVTGVIKKMLTPKVKFRLGAEEHELWVEKGKNRNVVMMASGDGSDIHMHEEVDKQMSKDVKSEVRELEQSPESKVTQSRVQKVAYGLEAGSKGEGKDRDEVPETLIEHGGIAGTQMWVEANPLTEKGPVGFPPKESCPGWGHAQDLNKVQDSWVKGHLLNHHLHGPGVAWNLVPLNKKNNSAMAVGPEELAKSMFKEKVLYYRADVLFHSGKEPVMYFPKTITISVGEKINNKIINKKTYSLDQEKPPESVENVTYNINEIGREFLRDKFGIPEIFAKEIIYVRDKYGRKAGENGKGRFDNFYHLQDLMDKYYTNKLDTNTKFTEDKLNSFDNNLIILEQNILKNKKLEVK</sequence>
<feature type="compositionally biased region" description="Gly residues" evidence="1">
    <location>
        <begin position="72"/>
        <end position="85"/>
    </location>
</feature>
<evidence type="ECO:0000313" key="3">
    <source>
        <dbReference type="Proteomes" id="UP000191554"/>
    </source>
</evidence>
<accession>A0A1V4SDD7</accession>
<feature type="region of interest" description="Disordered" evidence="1">
    <location>
        <begin position="22"/>
        <end position="85"/>
    </location>
</feature>
<evidence type="ECO:0000256" key="1">
    <source>
        <dbReference type="SAM" id="MobiDB-lite"/>
    </source>
</evidence>
<dbReference type="Proteomes" id="UP000191554">
    <property type="component" value="Unassembled WGS sequence"/>
</dbReference>
<protein>
    <submittedName>
        <fullName evidence="2">Uncharacterized protein</fullName>
    </submittedName>
</protein>